<protein>
    <submittedName>
        <fullName evidence="1">Uncharacterized protein</fullName>
    </submittedName>
</protein>
<evidence type="ECO:0000313" key="1">
    <source>
        <dbReference type="EMBL" id="MBC8557781.1"/>
    </source>
</evidence>
<evidence type="ECO:0000313" key="2">
    <source>
        <dbReference type="Proteomes" id="UP000637513"/>
    </source>
</evidence>
<accession>A0ABR7MVG1</accession>
<comment type="caution">
    <text evidence="1">The sequence shown here is derived from an EMBL/GenBank/DDBJ whole genome shotgun (WGS) entry which is preliminary data.</text>
</comment>
<keyword evidence="2" id="KW-1185">Reference proteome</keyword>
<name>A0ABR7MVG1_9FIRM</name>
<dbReference type="Proteomes" id="UP000637513">
    <property type="component" value="Unassembled WGS sequence"/>
</dbReference>
<proteinExistence type="predicted"/>
<dbReference type="EMBL" id="JACRSW010000031">
    <property type="protein sequence ID" value="MBC8557781.1"/>
    <property type="molecule type" value="Genomic_DNA"/>
</dbReference>
<organism evidence="1 2">
    <name type="scientific">Jutongia hominis</name>
    <dbReference type="NCBI Taxonomy" id="2763664"/>
    <lineage>
        <taxon>Bacteria</taxon>
        <taxon>Bacillati</taxon>
        <taxon>Bacillota</taxon>
        <taxon>Clostridia</taxon>
        <taxon>Lachnospirales</taxon>
        <taxon>Lachnospiraceae</taxon>
        <taxon>Jutongia</taxon>
    </lineage>
</organism>
<dbReference type="RefSeq" id="WP_022141666.1">
    <property type="nucleotide sequence ID" value="NZ_JACRSW010000031.1"/>
</dbReference>
<gene>
    <name evidence="1" type="ORF">H8700_08675</name>
</gene>
<reference evidence="1 2" key="1">
    <citation type="submission" date="2020-08" db="EMBL/GenBank/DDBJ databases">
        <title>Genome public.</title>
        <authorList>
            <person name="Liu C."/>
            <person name="Sun Q."/>
        </authorList>
    </citation>
    <scope>NUCLEOTIDE SEQUENCE [LARGE SCALE GENOMIC DNA]</scope>
    <source>
        <strain evidence="1 2">BX3</strain>
    </source>
</reference>
<sequence>MSGSKDVVMKSIEEVKGIVDLFYQQKEKEALDQFTIGLSNMMTAIDALFTYRTEHDDFVLDEAQLTNILKDAMNALQDGDMVLLADILQYDYLEYMEELVGNME</sequence>